<gene>
    <name evidence="1" type="ORF">SPARVUS_LOCUS5906123</name>
</gene>
<reference evidence="1" key="1">
    <citation type="submission" date="2023-05" db="EMBL/GenBank/DDBJ databases">
        <authorList>
            <person name="Stuckert A."/>
        </authorList>
    </citation>
    <scope>NUCLEOTIDE SEQUENCE</scope>
</reference>
<evidence type="ECO:0000313" key="1">
    <source>
        <dbReference type="EMBL" id="CAI9564456.1"/>
    </source>
</evidence>
<proteinExistence type="predicted"/>
<keyword evidence="2" id="KW-1185">Reference proteome</keyword>
<organism evidence="1 2">
    <name type="scientific">Staurois parvus</name>
    <dbReference type="NCBI Taxonomy" id="386267"/>
    <lineage>
        <taxon>Eukaryota</taxon>
        <taxon>Metazoa</taxon>
        <taxon>Chordata</taxon>
        <taxon>Craniata</taxon>
        <taxon>Vertebrata</taxon>
        <taxon>Euteleostomi</taxon>
        <taxon>Amphibia</taxon>
        <taxon>Batrachia</taxon>
        <taxon>Anura</taxon>
        <taxon>Neobatrachia</taxon>
        <taxon>Ranoidea</taxon>
        <taxon>Ranidae</taxon>
        <taxon>Staurois</taxon>
    </lineage>
</organism>
<comment type="caution">
    <text evidence="1">The sequence shown here is derived from an EMBL/GenBank/DDBJ whole genome shotgun (WGS) entry which is preliminary data.</text>
</comment>
<dbReference type="EMBL" id="CATNWA010013037">
    <property type="protein sequence ID" value="CAI9564456.1"/>
    <property type="molecule type" value="Genomic_DNA"/>
</dbReference>
<name>A0ABN9CYA3_9NEOB</name>
<accession>A0ABN9CYA3</accession>
<sequence length="51" mass="5438">MASDWSAAVRVLMKILAPYSLYHCISDMLGTVFPSAGKFRGGLKTHGAPGQ</sequence>
<evidence type="ECO:0000313" key="2">
    <source>
        <dbReference type="Proteomes" id="UP001162483"/>
    </source>
</evidence>
<dbReference type="Proteomes" id="UP001162483">
    <property type="component" value="Unassembled WGS sequence"/>
</dbReference>
<protein>
    <submittedName>
        <fullName evidence="1">Uncharacterized protein</fullName>
    </submittedName>
</protein>